<evidence type="ECO:0000256" key="11">
    <source>
        <dbReference type="HAMAP-Rule" id="MF_01635"/>
    </source>
</evidence>
<dbReference type="Gene3D" id="1.10.357.140">
    <property type="entry name" value="UbiA prenyltransferase"/>
    <property type="match status" value="1"/>
</dbReference>
<dbReference type="EC" id="2.5.1.39" evidence="11 12"/>
<feature type="transmembrane region" description="Helical" evidence="11">
    <location>
        <begin position="31"/>
        <end position="49"/>
    </location>
</feature>
<comment type="similarity">
    <text evidence="3 11">Belongs to the UbiA prenyltransferase family.</text>
</comment>
<dbReference type="InterPro" id="IPR030470">
    <property type="entry name" value="UbiA_prenylTrfase_CS"/>
</dbReference>
<keyword evidence="14" id="KW-1185">Reference proteome</keyword>
<dbReference type="Pfam" id="PF01040">
    <property type="entry name" value="UbiA"/>
    <property type="match status" value="1"/>
</dbReference>
<keyword evidence="6 11" id="KW-0808">Transferase</keyword>
<dbReference type="PANTHER" id="PTHR11048:SF28">
    <property type="entry name" value="4-HYDROXYBENZOATE POLYPRENYLTRANSFERASE, MITOCHONDRIAL"/>
    <property type="match status" value="1"/>
</dbReference>
<dbReference type="InterPro" id="IPR044878">
    <property type="entry name" value="UbiA_sf"/>
</dbReference>
<comment type="cofactor">
    <cofactor evidence="1 11">
        <name>Mg(2+)</name>
        <dbReference type="ChEBI" id="CHEBI:18420"/>
    </cofactor>
</comment>
<reference evidence="13 14" key="1">
    <citation type="submission" date="2020-05" db="EMBL/GenBank/DDBJ databases">
        <title>Parvularcula mediterraneae sp. nov., isolated from polypropylene straw from shallow seawater of the seashore of Laganas in Zakynthos island, Greece.</title>
        <authorList>
            <person name="Szabo I."/>
            <person name="Al-Omari J."/>
            <person name="Rado J."/>
            <person name="Szerdahelyi G.S."/>
        </authorList>
    </citation>
    <scope>NUCLEOTIDE SEQUENCE [LARGE SCALE GENOMIC DNA]</scope>
    <source>
        <strain evidence="13 14">ZS-1/3</strain>
    </source>
</reference>
<dbReference type="HAMAP" id="MF_01635">
    <property type="entry name" value="UbiA"/>
    <property type="match status" value="1"/>
</dbReference>
<keyword evidence="7 11" id="KW-0831">Ubiquinone biosynthesis</keyword>
<comment type="subcellular location">
    <subcellularLocation>
        <location evidence="11">Cell inner membrane</location>
        <topology evidence="11">Multi-pass membrane protein</topology>
    </subcellularLocation>
    <subcellularLocation>
        <location evidence="2">Membrane</location>
        <topology evidence="2">Multi-pass membrane protein</topology>
    </subcellularLocation>
</comment>
<evidence type="ECO:0000256" key="4">
    <source>
        <dbReference type="ARBA" id="ARBA00022475"/>
    </source>
</evidence>
<comment type="caution">
    <text evidence="13">The sequence shown here is derived from an EMBL/GenBank/DDBJ whole genome shotgun (WGS) entry which is preliminary data.</text>
</comment>
<dbReference type="Gene3D" id="1.20.120.1780">
    <property type="entry name" value="UbiA prenyltransferase"/>
    <property type="match status" value="1"/>
</dbReference>
<dbReference type="RefSeq" id="WP_173197034.1">
    <property type="nucleotide sequence ID" value="NZ_JABFCX010000002.1"/>
</dbReference>
<feature type="transmembrane region" description="Helical" evidence="11">
    <location>
        <begin position="160"/>
        <end position="181"/>
    </location>
</feature>
<proteinExistence type="inferred from homology"/>
<evidence type="ECO:0000313" key="13">
    <source>
        <dbReference type="EMBL" id="NNU15516.1"/>
    </source>
</evidence>
<dbReference type="FunFam" id="1.20.120.1780:FF:000001">
    <property type="entry name" value="4-hydroxybenzoate octaprenyltransferase"/>
    <property type="match status" value="1"/>
</dbReference>
<evidence type="ECO:0000256" key="7">
    <source>
        <dbReference type="ARBA" id="ARBA00022688"/>
    </source>
</evidence>
<sequence>MSVSEKTIDAEPGLVDRAPAAVRPYLRLMRVDRPIGVWLLFLPCLWGMMAARPEAMDAGRFWWLAVLFFIGSFVMRSAGCVWNDLVDRDLDRSVERTRNRPIASGVVSRKAGLALAVVLCLVGFLVLIQLGMAAILIGIASIALVAAYPFMKRITWWPQVWLGLTFNWGVLVGSAAVSGGVTLPAALLYAAGVFWTLGYDTIYALQDIEDDALAGIKSSARRLGGGVRWGVLVFYAIVIALASAALVFGGKGQWSPVLLPVAMHLTWQVASLDPEDARRNLMLFKSNIWPGAMMAAAMLPL</sequence>
<evidence type="ECO:0000256" key="10">
    <source>
        <dbReference type="ARBA" id="ARBA00023136"/>
    </source>
</evidence>
<dbReference type="InterPro" id="IPR039653">
    <property type="entry name" value="Prenyltransferase"/>
</dbReference>
<evidence type="ECO:0000256" key="1">
    <source>
        <dbReference type="ARBA" id="ARBA00001946"/>
    </source>
</evidence>
<dbReference type="Proteomes" id="UP000536835">
    <property type="component" value="Unassembled WGS sequence"/>
</dbReference>
<keyword evidence="9 11" id="KW-1133">Transmembrane helix</keyword>
<comment type="catalytic activity">
    <reaction evidence="11">
        <text>all-trans-octaprenyl diphosphate + 4-hydroxybenzoate = 4-hydroxy-3-(all-trans-octaprenyl)benzoate + diphosphate</text>
        <dbReference type="Rhea" id="RHEA:27782"/>
        <dbReference type="ChEBI" id="CHEBI:1617"/>
        <dbReference type="ChEBI" id="CHEBI:17879"/>
        <dbReference type="ChEBI" id="CHEBI:33019"/>
        <dbReference type="ChEBI" id="CHEBI:57711"/>
        <dbReference type="EC" id="2.5.1.39"/>
    </reaction>
</comment>
<evidence type="ECO:0000256" key="5">
    <source>
        <dbReference type="ARBA" id="ARBA00022519"/>
    </source>
</evidence>
<dbReference type="GO" id="GO:0008412">
    <property type="term" value="F:4-hydroxybenzoate polyprenyltransferase activity"/>
    <property type="evidence" value="ECO:0007669"/>
    <property type="project" value="UniProtKB-UniRule"/>
</dbReference>
<dbReference type="GO" id="GO:0005886">
    <property type="term" value="C:plasma membrane"/>
    <property type="evidence" value="ECO:0007669"/>
    <property type="project" value="UniProtKB-SubCell"/>
</dbReference>
<keyword evidence="5 11" id="KW-0997">Cell inner membrane</keyword>
<evidence type="ECO:0000313" key="14">
    <source>
        <dbReference type="Proteomes" id="UP000536835"/>
    </source>
</evidence>
<keyword evidence="4 11" id="KW-1003">Cell membrane</keyword>
<dbReference type="GO" id="GO:0006744">
    <property type="term" value="P:ubiquinone biosynthetic process"/>
    <property type="evidence" value="ECO:0007669"/>
    <property type="project" value="UniProtKB-UniRule"/>
</dbReference>
<keyword evidence="8 11" id="KW-0812">Transmembrane</keyword>
<evidence type="ECO:0000256" key="6">
    <source>
        <dbReference type="ARBA" id="ARBA00022679"/>
    </source>
</evidence>
<comment type="pathway">
    <text evidence="11">Cofactor biosynthesis; ubiquinone biosynthesis.</text>
</comment>
<dbReference type="AlphaFoldDB" id="A0A7Y3W4S2"/>
<dbReference type="InterPro" id="IPR006370">
    <property type="entry name" value="HB_polyprenyltransferase-like"/>
</dbReference>
<keyword evidence="10 11" id="KW-0472">Membrane</keyword>
<dbReference type="PROSITE" id="PS00943">
    <property type="entry name" value="UBIA"/>
    <property type="match status" value="1"/>
</dbReference>
<accession>A0A7Y3W4S2</accession>
<dbReference type="CDD" id="cd13959">
    <property type="entry name" value="PT_UbiA_COQ2"/>
    <property type="match status" value="1"/>
</dbReference>
<gene>
    <name evidence="11" type="primary">ubiA</name>
    <name evidence="13" type="ORF">HK107_04185</name>
</gene>
<evidence type="ECO:0000256" key="12">
    <source>
        <dbReference type="NCBIfam" id="TIGR01474"/>
    </source>
</evidence>
<dbReference type="NCBIfam" id="TIGR01474">
    <property type="entry name" value="ubiA_proteo"/>
    <property type="match status" value="1"/>
</dbReference>
<dbReference type="FunFam" id="1.10.357.140:FF:000008">
    <property type="entry name" value="4-hydroxybenzoate octaprenyltransferase"/>
    <property type="match status" value="1"/>
</dbReference>
<evidence type="ECO:0000256" key="2">
    <source>
        <dbReference type="ARBA" id="ARBA00004141"/>
    </source>
</evidence>
<comment type="function">
    <text evidence="11">Catalyzes the prenylation of para-hydroxybenzoate (PHB) with an all-trans polyprenyl group. Mediates the second step in the final reaction sequence of ubiquinone-8 (UQ-8) biosynthesis, which is the condensation of the polyisoprenoid side chain with PHB, generating the first membrane-bound Q intermediate 3-octaprenyl-4-hydroxybenzoate.</text>
</comment>
<feature type="transmembrane region" description="Helical" evidence="11">
    <location>
        <begin position="226"/>
        <end position="248"/>
    </location>
</feature>
<organism evidence="13 14">
    <name type="scientific">Parvularcula mediterranea</name>
    <dbReference type="NCBI Taxonomy" id="2732508"/>
    <lineage>
        <taxon>Bacteria</taxon>
        <taxon>Pseudomonadati</taxon>
        <taxon>Pseudomonadota</taxon>
        <taxon>Alphaproteobacteria</taxon>
        <taxon>Parvularculales</taxon>
        <taxon>Parvularculaceae</taxon>
        <taxon>Parvularcula</taxon>
    </lineage>
</organism>
<dbReference type="UniPathway" id="UPA00232"/>
<name>A0A7Y3W4S2_9PROT</name>
<evidence type="ECO:0000256" key="9">
    <source>
        <dbReference type="ARBA" id="ARBA00022989"/>
    </source>
</evidence>
<dbReference type="PANTHER" id="PTHR11048">
    <property type="entry name" value="PRENYLTRANSFERASES"/>
    <property type="match status" value="1"/>
</dbReference>
<feature type="transmembrane region" description="Helical" evidence="11">
    <location>
        <begin position="107"/>
        <end position="127"/>
    </location>
</feature>
<keyword evidence="11" id="KW-0460">Magnesium</keyword>
<dbReference type="EMBL" id="JABFCX010000002">
    <property type="protein sequence ID" value="NNU15516.1"/>
    <property type="molecule type" value="Genomic_DNA"/>
</dbReference>
<evidence type="ECO:0000256" key="3">
    <source>
        <dbReference type="ARBA" id="ARBA00005985"/>
    </source>
</evidence>
<evidence type="ECO:0000256" key="8">
    <source>
        <dbReference type="ARBA" id="ARBA00022692"/>
    </source>
</evidence>
<feature type="transmembrane region" description="Helical" evidence="11">
    <location>
        <begin position="133"/>
        <end position="151"/>
    </location>
</feature>
<feature type="transmembrane region" description="Helical" evidence="11">
    <location>
        <begin position="61"/>
        <end position="86"/>
    </location>
</feature>
<protein>
    <recommendedName>
        <fullName evidence="11 12">4-hydroxybenzoate octaprenyltransferase</fullName>
        <ecNumber evidence="11 12">2.5.1.39</ecNumber>
    </recommendedName>
    <alternativeName>
        <fullName evidence="11">4-HB polyprenyltransferase</fullName>
    </alternativeName>
</protein>
<feature type="transmembrane region" description="Helical" evidence="11">
    <location>
        <begin position="187"/>
        <end position="205"/>
    </location>
</feature>
<dbReference type="InterPro" id="IPR000537">
    <property type="entry name" value="UbiA_prenyltransferase"/>
</dbReference>